<evidence type="ECO:0000256" key="3">
    <source>
        <dbReference type="SAM" id="MobiDB-lite"/>
    </source>
</evidence>
<dbReference type="PANTHER" id="PTHR42796:SF4">
    <property type="entry name" value="FUMARYLACETOACETATE HYDROLASE DOMAIN-CONTAINING PROTEIN 2A"/>
    <property type="match status" value="1"/>
</dbReference>
<keyword evidence="5" id="KW-0413">Isomerase</keyword>
<protein>
    <submittedName>
        <fullName evidence="5">2-hydroxyhepta-2,4-diene-1,7-dioate isomerase</fullName>
    </submittedName>
</protein>
<reference evidence="5 6" key="1">
    <citation type="submission" date="2018-06" db="EMBL/GenBank/DDBJ databases">
        <title>Combined omics and stable isotope probing to characterize newly discovered Mariana Back-Arc vent microbial communities.</title>
        <authorList>
            <person name="Trembath-Reichert E."/>
            <person name="Huber J.A."/>
        </authorList>
    </citation>
    <scope>NUCLEOTIDE SEQUENCE [LARGE SCALE GENOMIC DNA]</scope>
    <source>
        <strain evidence="5">MAG 24</strain>
    </source>
</reference>
<dbReference type="SUPFAM" id="SSF56529">
    <property type="entry name" value="FAH"/>
    <property type="match status" value="1"/>
</dbReference>
<dbReference type="GO" id="GO:0016853">
    <property type="term" value="F:isomerase activity"/>
    <property type="evidence" value="ECO:0007669"/>
    <property type="project" value="UniProtKB-KW"/>
</dbReference>
<evidence type="ECO:0000259" key="4">
    <source>
        <dbReference type="Pfam" id="PF01557"/>
    </source>
</evidence>
<dbReference type="EMBL" id="QNZI01000028">
    <property type="protein sequence ID" value="RTZ86730.1"/>
    <property type="molecule type" value="Genomic_DNA"/>
</dbReference>
<evidence type="ECO:0000256" key="2">
    <source>
        <dbReference type="ARBA" id="ARBA00022723"/>
    </source>
</evidence>
<dbReference type="GO" id="GO:0019752">
    <property type="term" value="P:carboxylic acid metabolic process"/>
    <property type="evidence" value="ECO:0007669"/>
    <property type="project" value="UniProtKB-ARBA"/>
</dbReference>
<sequence length="288" mass="31276">MKLLRYETSTSGTSGGQEKPGLLDEAGVLRDLSGIVDDIAGETLLPENIERLRNTDPASLPEVEGNPRLGPCVGQVGKFICIGLNYSDHAKETGMSIPPEPIIFAKATSAICGPNDDVIIPRNSVKTDWEVELGVVIGKPAKYVNEASALDHVAGYCVINDVSEREFQIERSGQWVKGKSCDTFGPTGPWLVTPDEVGDPQNLDLWLEVDRKRYQDGNTRTMVYGVAHLIHYLSQFFTLHSGDVISTGTPPGVGMGQKPEPIYLRAGQTMRLGIEKLGVQNQCVVADK</sequence>
<evidence type="ECO:0000313" key="6">
    <source>
        <dbReference type="Proteomes" id="UP000287176"/>
    </source>
</evidence>
<dbReference type="InterPro" id="IPR036663">
    <property type="entry name" value="Fumarylacetoacetase_C_sf"/>
</dbReference>
<dbReference type="Gene3D" id="3.90.850.10">
    <property type="entry name" value="Fumarylacetoacetase-like, C-terminal domain"/>
    <property type="match status" value="1"/>
</dbReference>
<feature type="domain" description="Fumarylacetoacetase-like C-terminal" evidence="4">
    <location>
        <begin position="78"/>
        <end position="285"/>
    </location>
</feature>
<evidence type="ECO:0000313" key="5">
    <source>
        <dbReference type="EMBL" id="RTZ86730.1"/>
    </source>
</evidence>
<accession>A0A432GT68</accession>
<name>A0A432GT68_9DELT</name>
<evidence type="ECO:0000256" key="1">
    <source>
        <dbReference type="ARBA" id="ARBA00010211"/>
    </source>
</evidence>
<gene>
    <name evidence="5" type="ORF">DSY94_01050</name>
</gene>
<dbReference type="GO" id="GO:0046872">
    <property type="term" value="F:metal ion binding"/>
    <property type="evidence" value="ECO:0007669"/>
    <property type="project" value="UniProtKB-KW"/>
</dbReference>
<comment type="caution">
    <text evidence="5">The sequence shown here is derived from an EMBL/GenBank/DDBJ whole genome shotgun (WGS) entry which is preliminary data.</text>
</comment>
<dbReference type="InterPro" id="IPR011234">
    <property type="entry name" value="Fumarylacetoacetase-like_C"/>
</dbReference>
<organism evidence="5 6">
    <name type="scientific">SAR324 cluster bacterium</name>
    <dbReference type="NCBI Taxonomy" id="2024889"/>
    <lineage>
        <taxon>Bacteria</taxon>
        <taxon>Deltaproteobacteria</taxon>
        <taxon>SAR324 cluster</taxon>
    </lineage>
</organism>
<comment type="similarity">
    <text evidence="1">Belongs to the FAH family.</text>
</comment>
<dbReference type="FunFam" id="3.90.850.10:FF:000002">
    <property type="entry name" value="2-hydroxyhepta-2,4-diene-1,7-dioate isomerase"/>
    <property type="match status" value="1"/>
</dbReference>
<dbReference type="InterPro" id="IPR051121">
    <property type="entry name" value="FAH"/>
</dbReference>
<proteinExistence type="inferred from homology"/>
<dbReference type="Proteomes" id="UP000287176">
    <property type="component" value="Unassembled WGS sequence"/>
</dbReference>
<dbReference type="Pfam" id="PF01557">
    <property type="entry name" value="FAA_hydrolase"/>
    <property type="match status" value="1"/>
</dbReference>
<keyword evidence="2" id="KW-0479">Metal-binding</keyword>
<dbReference type="AlphaFoldDB" id="A0A432GT68"/>
<dbReference type="PANTHER" id="PTHR42796">
    <property type="entry name" value="FUMARYLACETOACETATE HYDROLASE DOMAIN-CONTAINING PROTEIN 2A-RELATED"/>
    <property type="match status" value="1"/>
</dbReference>
<feature type="region of interest" description="Disordered" evidence="3">
    <location>
        <begin position="1"/>
        <end position="22"/>
    </location>
</feature>